<reference evidence="4" key="2">
    <citation type="journal article" date="2020" name="Mol. Plant Microbe">
        <title>Rhizobial microsymbionts of the narrowly endemic Oxytropis species growing in Kamchatka are characterized by significant genetic diversity and possess a set of genes that are associated with T3SS and T6SS secretion systems and can affect the development of symbiosis.</title>
        <authorList>
            <person name="Safronova V."/>
            <person name="Guro P."/>
            <person name="Sazanova A."/>
            <person name="Kuznetsova I."/>
            <person name="Belimov A."/>
            <person name="Yakubov V."/>
            <person name="Chirak E."/>
            <person name="Afonin A."/>
            <person name="Gogolev Y."/>
            <person name="Andronov E."/>
            <person name="Tikhonovich I."/>
        </authorList>
    </citation>
    <scope>NUCLEOTIDE SEQUENCE [LARGE SCALE GENOMIC DNA]</scope>
    <source>
        <strain evidence="4">581</strain>
    </source>
</reference>
<evidence type="ECO:0000313" key="2">
    <source>
        <dbReference type="EMBL" id="QND72239.1"/>
    </source>
</evidence>
<dbReference type="EMBL" id="CP050292">
    <property type="protein sequence ID" value="QND72239.1"/>
    <property type="molecule type" value="Genomic_DNA"/>
</dbReference>
<evidence type="ECO:0000313" key="4">
    <source>
        <dbReference type="Proteomes" id="UP000515291"/>
    </source>
</evidence>
<proteinExistence type="predicted"/>
<sequence>MPKPKKTAAELQKIIREAAAIAGPWPKNMSVIIYSLDDSWRVIVSYSDPAQTPFRDRLMEICRGLAHFYDLDEPA</sequence>
<dbReference type="Proteomes" id="UP000515291">
    <property type="component" value="Chromosome"/>
</dbReference>
<evidence type="ECO:0000313" key="1">
    <source>
        <dbReference type="EMBL" id="KZD21777.1"/>
    </source>
</evidence>
<accession>A0A163Y481</accession>
<dbReference type="OrthoDB" id="8265496at2"/>
<reference evidence="2" key="3">
    <citation type="journal article" date="2020" name="Mol. Plant Microbe Interact.">
        <title>Complete genome sequences of four natural Pseudomonas isolates that catabolize a wide range of aromatic compounds relevant to lignin valorization.</title>
        <authorList>
            <person name="Hatmaker E.A."/>
            <person name="Presle G."/>
            <person name="Cannon O."/>
            <person name="Guss A.M."/>
            <person name="Elkins J.G."/>
        </authorList>
    </citation>
    <scope>NUCLEOTIDE SEQUENCE</scope>
    <source>
        <strain evidence="2">581</strain>
    </source>
</reference>
<organism evidence="1 3">
    <name type="scientific">Tardiphaga robiniae</name>
    <dbReference type="NCBI Taxonomy" id="943830"/>
    <lineage>
        <taxon>Bacteria</taxon>
        <taxon>Pseudomonadati</taxon>
        <taxon>Pseudomonadota</taxon>
        <taxon>Alphaproteobacteria</taxon>
        <taxon>Hyphomicrobiales</taxon>
        <taxon>Nitrobacteraceae</taxon>
        <taxon>Tardiphaga</taxon>
    </lineage>
</organism>
<dbReference type="KEGG" id="trb:HB776_14140"/>
<evidence type="ECO:0000313" key="3">
    <source>
        <dbReference type="Proteomes" id="UP000076574"/>
    </source>
</evidence>
<gene>
    <name evidence="1" type="ORF">A4A58_11665</name>
    <name evidence="2" type="ORF">HB776_14140</name>
</gene>
<dbReference type="EMBL" id="LVYV01000034">
    <property type="protein sequence ID" value="KZD21777.1"/>
    <property type="molecule type" value="Genomic_DNA"/>
</dbReference>
<dbReference type="RefSeq" id="WP_068735728.1">
    <property type="nucleotide sequence ID" value="NZ_CP050292.1"/>
</dbReference>
<reference evidence="1 3" key="1">
    <citation type="submission" date="2016-03" db="EMBL/GenBank/DDBJ databases">
        <title>Microsymbionts genomes from the relict species Vavilovia formosa (Stev.) Fed.</title>
        <authorList>
            <person name="Kopat V."/>
            <person name="Chirak E."/>
            <person name="Kimeklis A."/>
            <person name="Andronov E."/>
        </authorList>
    </citation>
    <scope>NUCLEOTIDE SEQUENCE [LARGE SCALE GENOMIC DNA]</scope>
    <source>
        <strain evidence="1 3">Vaf07</strain>
    </source>
</reference>
<keyword evidence="3" id="KW-1185">Reference proteome</keyword>
<name>A0A163Y481_9BRAD</name>
<dbReference type="AlphaFoldDB" id="A0A163Y481"/>
<protein>
    <submittedName>
        <fullName evidence="1">Uncharacterized protein</fullName>
    </submittedName>
</protein>
<dbReference type="Proteomes" id="UP000076574">
    <property type="component" value="Unassembled WGS sequence"/>
</dbReference>